<evidence type="ECO:0000313" key="7">
    <source>
        <dbReference type="Proteomes" id="UP001168821"/>
    </source>
</evidence>
<protein>
    <recommendedName>
        <fullName evidence="5">Serpin domain-containing protein</fullName>
    </recommendedName>
</protein>
<keyword evidence="3" id="KW-0722">Serine protease inhibitor</keyword>
<dbReference type="Pfam" id="PF00079">
    <property type="entry name" value="Serpin"/>
    <property type="match status" value="1"/>
</dbReference>
<dbReference type="InterPro" id="IPR023796">
    <property type="entry name" value="Serpin_dom"/>
</dbReference>
<evidence type="ECO:0000313" key="6">
    <source>
        <dbReference type="EMBL" id="KAJ3644330.1"/>
    </source>
</evidence>
<accession>A0AA38M4Z5</accession>
<gene>
    <name evidence="6" type="ORF">Zmor_026996</name>
</gene>
<dbReference type="AlphaFoldDB" id="A0AA38M4Z5"/>
<dbReference type="InterPro" id="IPR042178">
    <property type="entry name" value="Serpin_sf_1"/>
</dbReference>
<evidence type="ECO:0000256" key="2">
    <source>
        <dbReference type="ARBA" id="ARBA00022690"/>
    </source>
</evidence>
<evidence type="ECO:0000259" key="5">
    <source>
        <dbReference type="SMART" id="SM00093"/>
    </source>
</evidence>
<evidence type="ECO:0000256" key="1">
    <source>
        <dbReference type="ARBA" id="ARBA00009500"/>
    </source>
</evidence>
<name>A0AA38M4Z5_9CUCU</name>
<dbReference type="SMART" id="SM00093">
    <property type="entry name" value="SERPIN"/>
    <property type="match status" value="1"/>
</dbReference>
<keyword evidence="2" id="KW-0646">Protease inhibitor</keyword>
<dbReference type="GO" id="GO:0004867">
    <property type="term" value="F:serine-type endopeptidase inhibitor activity"/>
    <property type="evidence" value="ECO:0007669"/>
    <property type="project" value="UniProtKB-KW"/>
</dbReference>
<keyword evidence="7" id="KW-1185">Reference proteome</keyword>
<dbReference type="InterPro" id="IPR036186">
    <property type="entry name" value="Serpin_sf"/>
</dbReference>
<sequence length="382" mass="42999">METPEQLIRNYVGDTVTFATATYKHLRKTPNTNFVSSPFSMEIFLILLRLGAKGATAHELRTQLRQSTDLAKMESSVKTLISMITQGGFYTFILANKLYVKDGCAIKESFKTLTEQMFSAYVENLDFNNPNSAAKLINAWIKNQTMGNIDDVISGQQLTSSSRLVLVNSVYMNTMWNLKFTKEVATRTKFFTAENETVGSEYMVSRGCYKYYVYKTVARIVEIKFLSDEGAMFIVLPNTREGLAEVEDVIAEILNVSVDEYQDAHVKIELPEFKLSSLIDFKSVLEECGVKKLFQASEADLSGIAGGKGDLHVDAIFQKVHLKIDERGLETTKKGPTPWHSIVPFIPATEKIVEFIVEHPFIFFIKIEDVVVFVGRVVNPSL</sequence>
<dbReference type="InterPro" id="IPR000215">
    <property type="entry name" value="Serpin_fam"/>
</dbReference>
<dbReference type="Gene3D" id="3.30.497.10">
    <property type="entry name" value="Antithrombin, subunit I, domain 2"/>
    <property type="match status" value="1"/>
</dbReference>
<feature type="domain" description="Serpin" evidence="5">
    <location>
        <begin position="20"/>
        <end position="380"/>
    </location>
</feature>
<dbReference type="Gene3D" id="2.30.39.10">
    <property type="entry name" value="Alpha-1-antitrypsin, domain 1"/>
    <property type="match status" value="1"/>
</dbReference>
<reference evidence="6" key="1">
    <citation type="journal article" date="2023" name="G3 (Bethesda)">
        <title>Whole genome assemblies of Zophobas morio and Tenebrio molitor.</title>
        <authorList>
            <person name="Kaur S."/>
            <person name="Stinson S.A."/>
            <person name="diCenzo G.C."/>
        </authorList>
    </citation>
    <scope>NUCLEOTIDE SEQUENCE</scope>
    <source>
        <strain evidence="6">QUZm001</strain>
    </source>
</reference>
<proteinExistence type="inferred from homology"/>
<dbReference type="Proteomes" id="UP001168821">
    <property type="component" value="Unassembled WGS sequence"/>
</dbReference>
<dbReference type="GO" id="GO:0005615">
    <property type="term" value="C:extracellular space"/>
    <property type="evidence" value="ECO:0007669"/>
    <property type="project" value="InterPro"/>
</dbReference>
<dbReference type="EMBL" id="JALNTZ010000008">
    <property type="protein sequence ID" value="KAJ3644330.1"/>
    <property type="molecule type" value="Genomic_DNA"/>
</dbReference>
<dbReference type="InterPro" id="IPR042185">
    <property type="entry name" value="Serpin_sf_2"/>
</dbReference>
<dbReference type="PANTHER" id="PTHR11461">
    <property type="entry name" value="SERINE PROTEASE INHIBITOR, SERPIN"/>
    <property type="match status" value="1"/>
</dbReference>
<comment type="similarity">
    <text evidence="1 4">Belongs to the serpin family.</text>
</comment>
<evidence type="ECO:0000256" key="3">
    <source>
        <dbReference type="ARBA" id="ARBA00022900"/>
    </source>
</evidence>
<evidence type="ECO:0000256" key="4">
    <source>
        <dbReference type="RuleBase" id="RU000411"/>
    </source>
</evidence>
<organism evidence="6 7">
    <name type="scientific">Zophobas morio</name>
    <dbReference type="NCBI Taxonomy" id="2755281"/>
    <lineage>
        <taxon>Eukaryota</taxon>
        <taxon>Metazoa</taxon>
        <taxon>Ecdysozoa</taxon>
        <taxon>Arthropoda</taxon>
        <taxon>Hexapoda</taxon>
        <taxon>Insecta</taxon>
        <taxon>Pterygota</taxon>
        <taxon>Neoptera</taxon>
        <taxon>Endopterygota</taxon>
        <taxon>Coleoptera</taxon>
        <taxon>Polyphaga</taxon>
        <taxon>Cucujiformia</taxon>
        <taxon>Tenebrionidae</taxon>
        <taxon>Zophobas</taxon>
    </lineage>
</organism>
<dbReference type="PANTHER" id="PTHR11461:SF211">
    <property type="entry name" value="GH10112P-RELATED"/>
    <property type="match status" value="1"/>
</dbReference>
<dbReference type="SUPFAM" id="SSF56574">
    <property type="entry name" value="Serpins"/>
    <property type="match status" value="1"/>
</dbReference>
<comment type="caution">
    <text evidence="6">The sequence shown here is derived from an EMBL/GenBank/DDBJ whole genome shotgun (WGS) entry which is preliminary data.</text>
</comment>